<sequence length="602" mass="62555">MTPRQVHHGGRTISALLTLIAVAVGALLAGAAPACAHAVLTGSDPRDGSVLKAAPKQITTTFDESVSLVENSLRVLGPDGRPVTAGNPHHAGGRGNTARVALTGGLGEGTYTVSWRVVSADAHAVSGAFTFSVGEPSRTSGSTAAAPAVDPAVEALYGVCRYVAYGGLALLIGIAVFVLACWPSATSVRVLRRPLVIGWWALLASTGVMVLLRGPFDEDEGLGSVLDPGLLLRTVGTRPGVALSARLVLLLVVAALVRLRQREPEPTRGVVAAGGVLSLGLAVTWAVAEHASAGIQVPVAVSSAVLHLLAMAVWLGGLVALLVALYRAPANDPLPHAAVTRFSRLALASVATLAATGVYQSWRGLGSWEAFTTGYGRILAFKIWAVMLMLLAASYSRRWTGRLLDVRRKERVLLAAGGEASPPSLPDDGDPAGPVPQSSWNGLRRSVLAEVTVGVVVLVVTTVLTGTQTGRAAEESAATASRVPGQPDVNLTLIPYDTGEKNLVGRGKVQVALEPGRVGRNVVEAIVYGADDSPVAIPELRLTFTHHGRDIGPLDARLADERGYWGTDALNLPVAGTWTMKATVRVSDVDQVTVSKTVTIGR</sequence>
<feature type="transmembrane region" description="Helical" evidence="10">
    <location>
        <begin position="269"/>
        <end position="288"/>
    </location>
</feature>
<dbReference type="Pfam" id="PF04234">
    <property type="entry name" value="CopC"/>
    <property type="match status" value="1"/>
</dbReference>
<evidence type="ECO:0000256" key="3">
    <source>
        <dbReference type="ARBA" id="ARBA00022692"/>
    </source>
</evidence>
<feature type="transmembrane region" description="Helical" evidence="10">
    <location>
        <begin position="162"/>
        <end position="182"/>
    </location>
</feature>
<evidence type="ECO:0000256" key="10">
    <source>
        <dbReference type="SAM" id="Phobius"/>
    </source>
</evidence>
<feature type="domain" description="CopC" evidence="12">
    <location>
        <begin position="37"/>
        <end position="133"/>
    </location>
</feature>
<evidence type="ECO:0000256" key="1">
    <source>
        <dbReference type="ARBA" id="ARBA00004651"/>
    </source>
</evidence>
<evidence type="ECO:0000256" key="5">
    <source>
        <dbReference type="ARBA" id="ARBA00022729"/>
    </source>
</evidence>
<protein>
    <submittedName>
        <fullName evidence="14">Copper resistance CopC/CopD family protein</fullName>
    </submittedName>
</protein>
<gene>
    <name evidence="14" type="ORF">ACFW88_15220</name>
</gene>
<keyword evidence="8 10" id="KW-0472">Membrane</keyword>
<feature type="chain" id="PRO_5045969737" evidence="11">
    <location>
        <begin position="37"/>
        <end position="602"/>
    </location>
</feature>
<dbReference type="PANTHER" id="PTHR34820">
    <property type="entry name" value="INNER MEMBRANE PROTEIN YEBZ"/>
    <property type="match status" value="1"/>
</dbReference>
<evidence type="ECO:0000259" key="12">
    <source>
        <dbReference type="Pfam" id="PF04234"/>
    </source>
</evidence>
<organism evidence="14 15">
    <name type="scientific">Streptomyces anandii</name>
    <dbReference type="NCBI Taxonomy" id="285454"/>
    <lineage>
        <taxon>Bacteria</taxon>
        <taxon>Bacillati</taxon>
        <taxon>Actinomycetota</taxon>
        <taxon>Actinomycetes</taxon>
        <taxon>Kitasatosporales</taxon>
        <taxon>Streptomycetaceae</taxon>
        <taxon>Streptomyces</taxon>
    </lineage>
</organism>
<feature type="transmembrane region" description="Helical" evidence="10">
    <location>
        <begin position="345"/>
        <end position="362"/>
    </location>
</feature>
<keyword evidence="4" id="KW-0479">Metal-binding</keyword>
<name>A0ABW6H676_9ACTN</name>
<evidence type="ECO:0000256" key="2">
    <source>
        <dbReference type="ARBA" id="ARBA00022475"/>
    </source>
</evidence>
<dbReference type="Gene3D" id="2.60.40.1220">
    <property type="match status" value="1"/>
</dbReference>
<dbReference type="InterPro" id="IPR007348">
    <property type="entry name" value="CopC_dom"/>
</dbReference>
<feature type="transmembrane region" description="Helical" evidence="10">
    <location>
        <begin position="194"/>
        <end position="216"/>
    </location>
</feature>
<comment type="subcellular location">
    <subcellularLocation>
        <location evidence="1">Cell membrane</location>
        <topology evidence="1">Multi-pass membrane protein</topology>
    </subcellularLocation>
</comment>
<dbReference type="EMBL" id="JBHYTS010000020">
    <property type="protein sequence ID" value="MFE1751866.1"/>
    <property type="molecule type" value="Genomic_DNA"/>
</dbReference>
<feature type="signal peptide" evidence="11">
    <location>
        <begin position="1"/>
        <end position="36"/>
    </location>
</feature>
<feature type="domain" description="Copper resistance protein D" evidence="13">
    <location>
        <begin position="337"/>
        <end position="464"/>
    </location>
</feature>
<keyword evidence="3 10" id="KW-0812">Transmembrane</keyword>
<evidence type="ECO:0000259" key="13">
    <source>
        <dbReference type="Pfam" id="PF05425"/>
    </source>
</evidence>
<dbReference type="InterPro" id="IPR008457">
    <property type="entry name" value="Cu-R_CopD_dom"/>
</dbReference>
<evidence type="ECO:0000256" key="11">
    <source>
        <dbReference type="SAM" id="SignalP"/>
    </source>
</evidence>
<feature type="transmembrane region" description="Helical" evidence="10">
    <location>
        <begin position="236"/>
        <end position="257"/>
    </location>
</feature>
<evidence type="ECO:0000256" key="9">
    <source>
        <dbReference type="SAM" id="MobiDB-lite"/>
    </source>
</evidence>
<keyword evidence="5 11" id="KW-0732">Signal</keyword>
<accession>A0ABW6H676</accession>
<evidence type="ECO:0000256" key="8">
    <source>
        <dbReference type="ARBA" id="ARBA00023136"/>
    </source>
</evidence>
<evidence type="ECO:0000313" key="15">
    <source>
        <dbReference type="Proteomes" id="UP001599756"/>
    </source>
</evidence>
<proteinExistence type="predicted"/>
<feature type="region of interest" description="Disordered" evidence="9">
    <location>
        <begin position="417"/>
        <end position="437"/>
    </location>
</feature>
<comment type="caution">
    <text evidence="14">The sequence shown here is derived from an EMBL/GenBank/DDBJ whole genome shotgun (WGS) entry which is preliminary data.</text>
</comment>
<dbReference type="Pfam" id="PF05425">
    <property type="entry name" value="CopD"/>
    <property type="match status" value="1"/>
</dbReference>
<evidence type="ECO:0000313" key="14">
    <source>
        <dbReference type="EMBL" id="MFE1751866.1"/>
    </source>
</evidence>
<keyword evidence="2" id="KW-1003">Cell membrane</keyword>
<dbReference type="InterPro" id="IPR014756">
    <property type="entry name" value="Ig_E-set"/>
</dbReference>
<evidence type="ECO:0000256" key="6">
    <source>
        <dbReference type="ARBA" id="ARBA00022989"/>
    </source>
</evidence>
<dbReference type="InterPro" id="IPR014755">
    <property type="entry name" value="Cu-Rt/internalin_Ig-like"/>
</dbReference>
<dbReference type="Proteomes" id="UP001599756">
    <property type="component" value="Unassembled WGS sequence"/>
</dbReference>
<keyword evidence="6 10" id="KW-1133">Transmembrane helix</keyword>
<reference evidence="14 15" key="1">
    <citation type="submission" date="2024-09" db="EMBL/GenBank/DDBJ databases">
        <title>The Natural Products Discovery Center: Release of the First 8490 Sequenced Strains for Exploring Actinobacteria Biosynthetic Diversity.</title>
        <authorList>
            <person name="Kalkreuter E."/>
            <person name="Kautsar S.A."/>
            <person name="Yang D."/>
            <person name="Bader C.D."/>
            <person name="Teijaro C.N."/>
            <person name="Fluegel L."/>
            <person name="Davis C.M."/>
            <person name="Simpson J.R."/>
            <person name="Lauterbach L."/>
            <person name="Steele A.D."/>
            <person name="Gui C."/>
            <person name="Meng S."/>
            <person name="Li G."/>
            <person name="Viehrig K."/>
            <person name="Ye F."/>
            <person name="Su P."/>
            <person name="Kiefer A.F."/>
            <person name="Nichols A."/>
            <person name="Cepeda A.J."/>
            <person name="Yan W."/>
            <person name="Fan B."/>
            <person name="Jiang Y."/>
            <person name="Adhikari A."/>
            <person name="Zheng C.-J."/>
            <person name="Schuster L."/>
            <person name="Cowan T.M."/>
            <person name="Smanski M.J."/>
            <person name="Chevrette M.G."/>
            <person name="De Carvalho L.P.S."/>
            <person name="Shen B."/>
        </authorList>
    </citation>
    <scope>NUCLEOTIDE SEQUENCE [LARGE SCALE GENOMIC DNA]</scope>
    <source>
        <strain evidence="14 15">NPDC059500</strain>
    </source>
</reference>
<dbReference type="RefSeq" id="WP_381806752.1">
    <property type="nucleotide sequence ID" value="NZ_JBHYTS010000020.1"/>
</dbReference>
<evidence type="ECO:0000256" key="7">
    <source>
        <dbReference type="ARBA" id="ARBA00023008"/>
    </source>
</evidence>
<dbReference type="InterPro" id="IPR032694">
    <property type="entry name" value="CopC/D"/>
</dbReference>
<evidence type="ECO:0000256" key="4">
    <source>
        <dbReference type="ARBA" id="ARBA00022723"/>
    </source>
</evidence>
<feature type="transmembrane region" description="Helical" evidence="10">
    <location>
        <begin position="374"/>
        <end position="393"/>
    </location>
</feature>
<feature type="transmembrane region" description="Helical" evidence="10">
    <location>
        <begin position="300"/>
        <end position="325"/>
    </location>
</feature>
<keyword evidence="7" id="KW-0186">Copper</keyword>
<keyword evidence="15" id="KW-1185">Reference proteome</keyword>
<dbReference type="SUPFAM" id="SSF81296">
    <property type="entry name" value="E set domains"/>
    <property type="match status" value="1"/>
</dbReference>
<dbReference type="PANTHER" id="PTHR34820:SF4">
    <property type="entry name" value="INNER MEMBRANE PROTEIN YEBZ"/>
    <property type="match status" value="1"/>
</dbReference>